<accession>A0A9W7EXG6</accession>
<dbReference type="PROSITE" id="PS50865">
    <property type="entry name" value="ZF_MYND_2"/>
    <property type="match status" value="1"/>
</dbReference>
<name>A0A9W7EXG6_9STRA</name>
<dbReference type="Proteomes" id="UP001162640">
    <property type="component" value="Unassembled WGS sequence"/>
</dbReference>
<evidence type="ECO:0000313" key="6">
    <source>
        <dbReference type="EMBL" id="GMH93935.1"/>
    </source>
</evidence>
<evidence type="ECO:0000256" key="2">
    <source>
        <dbReference type="ARBA" id="ARBA00022771"/>
    </source>
</evidence>
<keyword evidence="3" id="KW-0862">Zinc</keyword>
<dbReference type="Pfam" id="PF01753">
    <property type="entry name" value="zf-MYND"/>
    <property type="match status" value="1"/>
</dbReference>
<evidence type="ECO:0000256" key="3">
    <source>
        <dbReference type="ARBA" id="ARBA00022833"/>
    </source>
</evidence>
<dbReference type="GO" id="GO:0008270">
    <property type="term" value="F:zinc ion binding"/>
    <property type="evidence" value="ECO:0007669"/>
    <property type="project" value="UniProtKB-KW"/>
</dbReference>
<organism evidence="6 7">
    <name type="scientific">Triparma laevis f. inornata</name>
    <dbReference type="NCBI Taxonomy" id="1714386"/>
    <lineage>
        <taxon>Eukaryota</taxon>
        <taxon>Sar</taxon>
        <taxon>Stramenopiles</taxon>
        <taxon>Ochrophyta</taxon>
        <taxon>Bolidophyceae</taxon>
        <taxon>Parmales</taxon>
        <taxon>Triparmaceae</taxon>
        <taxon>Triparma</taxon>
    </lineage>
</organism>
<dbReference type="AlphaFoldDB" id="A0A9W7EXG6"/>
<sequence length="131" mass="15217">MECSDCLEVNYCSQSHQKVHWNFHKKLCVAPEKKKNVDLKKIVGFTLGKWQSTIGEHGLGPASLKNMRELVSGDCFNGYFQKLFVGNEASYLRWKEVLTITKLEDLVKLRALANHYHRHTILTQNLKKEKR</sequence>
<evidence type="ECO:0000256" key="1">
    <source>
        <dbReference type="ARBA" id="ARBA00022723"/>
    </source>
</evidence>
<protein>
    <recommendedName>
        <fullName evidence="5">MYND-type domain-containing protein</fullName>
    </recommendedName>
</protein>
<evidence type="ECO:0000256" key="4">
    <source>
        <dbReference type="PROSITE-ProRule" id="PRU00134"/>
    </source>
</evidence>
<reference evidence="7" key="1">
    <citation type="journal article" date="2023" name="Commun. Biol.">
        <title>Genome analysis of Parmales, the sister group of diatoms, reveals the evolutionary specialization of diatoms from phago-mixotrophs to photoautotrophs.</title>
        <authorList>
            <person name="Ban H."/>
            <person name="Sato S."/>
            <person name="Yoshikawa S."/>
            <person name="Yamada K."/>
            <person name="Nakamura Y."/>
            <person name="Ichinomiya M."/>
            <person name="Sato N."/>
            <person name="Blanc-Mathieu R."/>
            <person name="Endo H."/>
            <person name="Kuwata A."/>
            <person name="Ogata H."/>
        </authorList>
    </citation>
    <scope>NUCLEOTIDE SEQUENCE [LARGE SCALE GENOMIC DNA]</scope>
</reference>
<keyword evidence="1" id="KW-0479">Metal-binding</keyword>
<gene>
    <name evidence="6" type="ORF">TL16_g12762</name>
</gene>
<dbReference type="EMBL" id="BLQM01000539">
    <property type="protein sequence ID" value="GMH93935.1"/>
    <property type="molecule type" value="Genomic_DNA"/>
</dbReference>
<dbReference type="Gene3D" id="6.10.140.2220">
    <property type="match status" value="1"/>
</dbReference>
<keyword evidence="2 4" id="KW-0863">Zinc-finger</keyword>
<feature type="domain" description="MYND-type" evidence="5">
    <location>
        <begin position="1"/>
        <end position="28"/>
    </location>
</feature>
<proteinExistence type="predicted"/>
<dbReference type="SUPFAM" id="SSF144232">
    <property type="entry name" value="HIT/MYND zinc finger-like"/>
    <property type="match status" value="1"/>
</dbReference>
<dbReference type="InterPro" id="IPR002893">
    <property type="entry name" value="Znf_MYND"/>
</dbReference>
<evidence type="ECO:0000313" key="7">
    <source>
        <dbReference type="Proteomes" id="UP001162640"/>
    </source>
</evidence>
<comment type="caution">
    <text evidence="6">The sequence shown here is derived from an EMBL/GenBank/DDBJ whole genome shotgun (WGS) entry which is preliminary data.</text>
</comment>
<evidence type="ECO:0000259" key="5">
    <source>
        <dbReference type="PROSITE" id="PS50865"/>
    </source>
</evidence>